<evidence type="ECO:0000256" key="2">
    <source>
        <dbReference type="ARBA" id="ARBA00022475"/>
    </source>
</evidence>
<protein>
    <submittedName>
        <fullName evidence="8">ComEC/Rec2 family competence protein</fullName>
    </submittedName>
</protein>
<feature type="transmembrane region" description="Helical" evidence="6">
    <location>
        <begin position="341"/>
        <end position="364"/>
    </location>
</feature>
<comment type="subcellular location">
    <subcellularLocation>
        <location evidence="1">Cell membrane</location>
        <topology evidence="1">Multi-pass membrane protein</topology>
    </subcellularLocation>
</comment>
<evidence type="ECO:0000313" key="8">
    <source>
        <dbReference type="EMBL" id="MBO8457925.1"/>
    </source>
</evidence>
<feature type="transmembrane region" description="Helical" evidence="6">
    <location>
        <begin position="64"/>
        <end position="83"/>
    </location>
</feature>
<feature type="transmembrane region" description="Helical" evidence="6">
    <location>
        <begin position="31"/>
        <end position="52"/>
    </location>
</feature>
<keyword evidence="5 6" id="KW-0472">Membrane</keyword>
<accession>A0A9D9N2M9</accession>
<dbReference type="EMBL" id="JADIMM010000080">
    <property type="protein sequence ID" value="MBO8457925.1"/>
    <property type="molecule type" value="Genomic_DNA"/>
</dbReference>
<evidence type="ECO:0000256" key="3">
    <source>
        <dbReference type="ARBA" id="ARBA00022692"/>
    </source>
</evidence>
<dbReference type="PANTHER" id="PTHR30619:SF7">
    <property type="entry name" value="BETA-LACTAMASE DOMAIN PROTEIN"/>
    <property type="match status" value="1"/>
</dbReference>
<evidence type="ECO:0000313" key="9">
    <source>
        <dbReference type="Proteomes" id="UP000823638"/>
    </source>
</evidence>
<dbReference type="InterPro" id="IPR004477">
    <property type="entry name" value="ComEC_N"/>
</dbReference>
<evidence type="ECO:0000256" key="4">
    <source>
        <dbReference type="ARBA" id="ARBA00022989"/>
    </source>
</evidence>
<feature type="transmembrane region" description="Helical" evidence="6">
    <location>
        <begin position="406"/>
        <end position="431"/>
    </location>
</feature>
<keyword evidence="2" id="KW-1003">Cell membrane</keyword>
<dbReference type="Pfam" id="PF03772">
    <property type="entry name" value="Competence"/>
    <property type="match status" value="1"/>
</dbReference>
<dbReference type="PANTHER" id="PTHR30619">
    <property type="entry name" value="DNA INTERNALIZATION/COMPETENCE PROTEIN COMEC/REC2"/>
    <property type="match status" value="1"/>
</dbReference>
<evidence type="ECO:0000256" key="6">
    <source>
        <dbReference type="SAM" id="Phobius"/>
    </source>
</evidence>
<feature type="transmembrane region" description="Helical" evidence="6">
    <location>
        <begin position="275"/>
        <end position="294"/>
    </location>
</feature>
<comment type="caution">
    <text evidence="8">The sequence shown here is derived from an EMBL/GenBank/DDBJ whole genome shotgun (WGS) entry which is preliminary data.</text>
</comment>
<dbReference type="Proteomes" id="UP000823638">
    <property type="component" value="Unassembled WGS sequence"/>
</dbReference>
<feature type="transmembrane region" description="Helical" evidence="6">
    <location>
        <begin position="7"/>
        <end position="25"/>
    </location>
</feature>
<feature type="domain" description="ComEC/Rec2-related protein" evidence="7">
    <location>
        <begin position="224"/>
        <end position="476"/>
    </location>
</feature>
<feature type="transmembrane region" description="Helical" evidence="6">
    <location>
        <begin position="464"/>
        <end position="484"/>
    </location>
</feature>
<feature type="transmembrane region" description="Helical" evidence="6">
    <location>
        <begin position="376"/>
        <end position="399"/>
    </location>
</feature>
<dbReference type="NCBIfam" id="TIGR00360">
    <property type="entry name" value="ComEC_N-term"/>
    <property type="match status" value="1"/>
</dbReference>
<name>A0A9D9N2M9_9SPIR</name>
<feature type="transmembrane region" description="Helical" evidence="6">
    <location>
        <begin position="300"/>
        <end position="329"/>
    </location>
</feature>
<dbReference type="GO" id="GO:0005886">
    <property type="term" value="C:plasma membrane"/>
    <property type="evidence" value="ECO:0007669"/>
    <property type="project" value="UniProtKB-SubCell"/>
</dbReference>
<dbReference type="InterPro" id="IPR052159">
    <property type="entry name" value="Competence_DNA_uptake"/>
</dbReference>
<dbReference type="AlphaFoldDB" id="A0A9D9N2M9"/>
<evidence type="ECO:0000259" key="7">
    <source>
        <dbReference type="Pfam" id="PF03772"/>
    </source>
</evidence>
<reference evidence="8" key="1">
    <citation type="submission" date="2020-10" db="EMBL/GenBank/DDBJ databases">
        <authorList>
            <person name="Gilroy R."/>
        </authorList>
    </citation>
    <scope>NUCLEOTIDE SEQUENCE</scope>
    <source>
        <strain evidence="8">10532</strain>
    </source>
</reference>
<proteinExistence type="predicted"/>
<feature type="transmembrane region" description="Helical" evidence="6">
    <location>
        <begin position="248"/>
        <end position="268"/>
    </location>
</feature>
<evidence type="ECO:0000256" key="5">
    <source>
        <dbReference type="ARBA" id="ARBA00023136"/>
    </source>
</evidence>
<keyword evidence="3 6" id="KW-0812">Transmembrane</keyword>
<gene>
    <name evidence="8" type="ORF">IAA81_06825</name>
</gene>
<organism evidence="8 9">
    <name type="scientific">Candidatus Gallitreponema excrementavium</name>
    <dbReference type="NCBI Taxonomy" id="2840840"/>
    <lineage>
        <taxon>Bacteria</taxon>
        <taxon>Pseudomonadati</taxon>
        <taxon>Spirochaetota</taxon>
        <taxon>Spirochaetia</taxon>
        <taxon>Spirochaetales</taxon>
        <taxon>Candidatus Gallitreponema</taxon>
    </lineage>
</organism>
<sequence length="501" mass="55828">MVKSFSPFCVCALGCFLGRYFFFWLEKPGYLFLAGILVLFFSFLSSWFLILGLRDKLPENFEQYRLVLFFFIAGLLTGVSAFYSQSRKFSLPATAMNTKAGFVFELKSDLKPYGDSFYSCDGCLAELSFSGIKQKKTGSITALIPREIVKSPNHKYREVIASGAVLSGTGTVFENKTGMLFLKFNRIEKKEWKNSFKKFRGIIRFRLMEKIESKGNAGGLLYALLTSSKEFLPESFSQYFTKSGCAHVLALSGMHLSIICSLGIFLWKGLMGKKWAFLFGFAASLCFYIFAGGSPSLKRAIIMVFIAGIVKWAGIRIPLISVLSISFVFHTWFFPEESGTVSFILSYGGLLGIILFADSIKWFLEPYIPSGIASSFSASLGAVLMTTGVSALFFGEFYLAGVIASIPVCILVLIFLYAGGLTLILDLFFFLPDFCFFPMEFICGIIEKTAKFFSLFPSVKVDTISGVVFSFGVCLMAGFGIKLLKVHMEKRSLRLEDFDKL</sequence>
<keyword evidence="4 6" id="KW-1133">Transmembrane helix</keyword>
<evidence type="ECO:0000256" key="1">
    <source>
        <dbReference type="ARBA" id="ARBA00004651"/>
    </source>
</evidence>
<reference evidence="8" key="2">
    <citation type="journal article" date="2021" name="PeerJ">
        <title>Extensive microbial diversity within the chicken gut microbiome revealed by metagenomics and culture.</title>
        <authorList>
            <person name="Gilroy R."/>
            <person name="Ravi A."/>
            <person name="Getino M."/>
            <person name="Pursley I."/>
            <person name="Horton D.L."/>
            <person name="Alikhan N.F."/>
            <person name="Baker D."/>
            <person name="Gharbi K."/>
            <person name="Hall N."/>
            <person name="Watson M."/>
            <person name="Adriaenssens E.M."/>
            <person name="Foster-Nyarko E."/>
            <person name="Jarju S."/>
            <person name="Secka A."/>
            <person name="Antonio M."/>
            <person name="Oren A."/>
            <person name="Chaudhuri R.R."/>
            <person name="La Ragione R."/>
            <person name="Hildebrand F."/>
            <person name="Pallen M.J."/>
        </authorList>
    </citation>
    <scope>NUCLEOTIDE SEQUENCE</scope>
    <source>
        <strain evidence="8">10532</strain>
    </source>
</reference>